<feature type="compositionally biased region" description="Basic and acidic residues" evidence="1">
    <location>
        <begin position="187"/>
        <end position="207"/>
    </location>
</feature>
<name>A0A6G1J5B2_9PLEO</name>
<gene>
    <name evidence="2" type="ORF">K458DRAFT_388302</name>
</gene>
<sequence>MDTICTYCGLSLPKDMFCKGCVDWVVNEELVQGNTYLLPSDLYFSPPLSDAVLPLYIGDNYFGEGPMGMGLPQGEQLQEWTRQPAAAHQAPLEGESLLAPNVNGYPVGDSAAKEVPKPAAQLAAVAGPKRKGRPPGVKNSGPRKKPGQKAEERRLAEARGALPRPGRPKGKADAHERAKAGQGRNYDYGKRYREKMKAEKGNQNEDQ</sequence>
<feature type="region of interest" description="Disordered" evidence="1">
    <location>
        <begin position="109"/>
        <end position="207"/>
    </location>
</feature>
<dbReference type="AlphaFoldDB" id="A0A6G1J5B2"/>
<protein>
    <submittedName>
        <fullName evidence="2">Uncharacterized protein</fullName>
    </submittedName>
</protein>
<feature type="compositionally biased region" description="Basic and acidic residues" evidence="1">
    <location>
        <begin position="148"/>
        <end position="157"/>
    </location>
</feature>
<proteinExistence type="predicted"/>
<reference evidence="2" key="1">
    <citation type="journal article" date="2020" name="Stud. Mycol.">
        <title>101 Dothideomycetes genomes: a test case for predicting lifestyles and emergence of pathogens.</title>
        <authorList>
            <person name="Haridas S."/>
            <person name="Albert R."/>
            <person name="Binder M."/>
            <person name="Bloem J."/>
            <person name="Labutti K."/>
            <person name="Salamov A."/>
            <person name="Andreopoulos B."/>
            <person name="Baker S."/>
            <person name="Barry K."/>
            <person name="Bills G."/>
            <person name="Bluhm B."/>
            <person name="Cannon C."/>
            <person name="Castanera R."/>
            <person name="Culley D."/>
            <person name="Daum C."/>
            <person name="Ezra D."/>
            <person name="Gonzalez J."/>
            <person name="Henrissat B."/>
            <person name="Kuo A."/>
            <person name="Liang C."/>
            <person name="Lipzen A."/>
            <person name="Lutzoni F."/>
            <person name="Magnuson J."/>
            <person name="Mondo S."/>
            <person name="Nolan M."/>
            <person name="Ohm R."/>
            <person name="Pangilinan J."/>
            <person name="Park H.-J."/>
            <person name="Ramirez L."/>
            <person name="Alfaro M."/>
            <person name="Sun H."/>
            <person name="Tritt A."/>
            <person name="Yoshinaga Y."/>
            <person name="Zwiers L.-H."/>
            <person name="Turgeon B."/>
            <person name="Goodwin S."/>
            <person name="Spatafora J."/>
            <person name="Crous P."/>
            <person name="Grigoriev I."/>
        </authorList>
    </citation>
    <scope>NUCLEOTIDE SEQUENCE</scope>
    <source>
        <strain evidence="2">CBS 122367</strain>
    </source>
</reference>
<accession>A0A6G1J5B2</accession>
<evidence type="ECO:0000313" key="3">
    <source>
        <dbReference type="Proteomes" id="UP000799291"/>
    </source>
</evidence>
<feature type="compositionally biased region" description="Basic and acidic residues" evidence="1">
    <location>
        <begin position="170"/>
        <end position="179"/>
    </location>
</feature>
<dbReference type="EMBL" id="MU005579">
    <property type="protein sequence ID" value="KAF2685425.1"/>
    <property type="molecule type" value="Genomic_DNA"/>
</dbReference>
<dbReference type="Proteomes" id="UP000799291">
    <property type="component" value="Unassembled WGS sequence"/>
</dbReference>
<evidence type="ECO:0000256" key="1">
    <source>
        <dbReference type="SAM" id="MobiDB-lite"/>
    </source>
</evidence>
<keyword evidence="3" id="KW-1185">Reference proteome</keyword>
<evidence type="ECO:0000313" key="2">
    <source>
        <dbReference type="EMBL" id="KAF2685425.1"/>
    </source>
</evidence>
<organism evidence="2 3">
    <name type="scientific">Lentithecium fluviatile CBS 122367</name>
    <dbReference type="NCBI Taxonomy" id="1168545"/>
    <lineage>
        <taxon>Eukaryota</taxon>
        <taxon>Fungi</taxon>
        <taxon>Dikarya</taxon>
        <taxon>Ascomycota</taxon>
        <taxon>Pezizomycotina</taxon>
        <taxon>Dothideomycetes</taxon>
        <taxon>Pleosporomycetidae</taxon>
        <taxon>Pleosporales</taxon>
        <taxon>Massarineae</taxon>
        <taxon>Lentitheciaceae</taxon>
        <taxon>Lentithecium</taxon>
    </lineage>
</organism>